<evidence type="ECO:0000259" key="6">
    <source>
        <dbReference type="PROSITE" id="PS50931"/>
    </source>
</evidence>
<dbReference type="EMBL" id="JTBC02000002">
    <property type="protein sequence ID" value="PNO69211.1"/>
    <property type="molecule type" value="Genomic_DNA"/>
</dbReference>
<dbReference type="EMBL" id="JAXABG010000004">
    <property type="protein sequence ID" value="MDX7082590.1"/>
    <property type="molecule type" value="Genomic_DNA"/>
</dbReference>
<dbReference type="GO" id="GO:0005829">
    <property type="term" value="C:cytosol"/>
    <property type="evidence" value="ECO:0007669"/>
    <property type="project" value="TreeGrafter"/>
</dbReference>
<dbReference type="SUPFAM" id="SSF53850">
    <property type="entry name" value="Periplasmic binding protein-like II"/>
    <property type="match status" value="1"/>
</dbReference>
<reference evidence="11" key="6">
    <citation type="submission" date="2018-06" db="EMBL/GenBank/DDBJ databases">
        <title>Serratia marcescens genome sequencing and assembly.</title>
        <authorList>
            <person name="Martins R.C.R."/>
            <person name="Perdigao-Neto L.V."/>
            <person name="Costa S.F."/>
            <person name="Levin A.S.S."/>
        </authorList>
    </citation>
    <scope>NUCLEOTIDE SEQUENCE</scope>
    <source>
        <strain evidence="11">1283</strain>
    </source>
</reference>
<evidence type="ECO:0000313" key="17">
    <source>
        <dbReference type="Proteomes" id="UP000320710"/>
    </source>
</evidence>
<dbReference type="RefSeq" id="WP_038874511.1">
    <property type="nucleotide sequence ID" value="NZ_BRPU01000012.1"/>
</dbReference>
<dbReference type="PANTHER" id="PTHR30419">
    <property type="entry name" value="HTH-TYPE TRANSCRIPTIONAL REGULATOR YBHD"/>
    <property type="match status" value="1"/>
</dbReference>
<dbReference type="Proteomes" id="UP000050489">
    <property type="component" value="Unassembled WGS sequence"/>
</dbReference>
<dbReference type="Proteomes" id="UP001275057">
    <property type="component" value="Unassembled WGS sequence"/>
</dbReference>
<dbReference type="Proteomes" id="UP000245399">
    <property type="component" value="Chromosome"/>
</dbReference>
<dbReference type="Proteomes" id="UP000320710">
    <property type="component" value="Unassembled WGS sequence"/>
</dbReference>
<keyword evidence="2" id="KW-0678">Repressor</keyword>
<reference evidence="12 17" key="8">
    <citation type="submission" date="2019-06" db="EMBL/GenBank/DDBJ databases">
        <authorList>
            <person name="Deangelis K."/>
            <person name="Huntemann M."/>
            <person name="Clum A."/>
            <person name="Pillay M."/>
            <person name="Palaniappan K."/>
            <person name="Varghese N."/>
            <person name="Mikhailova N."/>
            <person name="Stamatis D."/>
            <person name="Reddy T."/>
            <person name="Daum C."/>
            <person name="Shapiro N."/>
            <person name="Ivanova N."/>
            <person name="Kyrpides N."/>
            <person name="Woyke T."/>
        </authorList>
    </citation>
    <scope>NUCLEOTIDE SEQUENCE [LARGE SCALE GENOMIC DNA]</scope>
    <source>
        <strain evidence="12 17">106R</strain>
    </source>
</reference>
<evidence type="ECO:0000313" key="14">
    <source>
        <dbReference type="Proteomes" id="UP000050489"/>
    </source>
</evidence>
<reference evidence="12 17" key="9">
    <citation type="submission" date="2019-07" db="EMBL/GenBank/DDBJ databases">
        <title>Investigation of anaerobic lignin degradation for improved lignocellulosic biofuels.</title>
        <authorList>
            <person name="Deangelis K.PhD."/>
        </authorList>
    </citation>
    <scope>NUCLEOTIDE SEQUENCE [LARGE SCALE GENOMIC DNA]</scope>
    <source>
        <strain evidence="12 17">106R</strain>
    </source>
</reference>
<reference evidence="7 15" key="5">
    <citation type="submission" date="2018-05" db="EMBL/GenBank/DDBJ databases">
        <title>Klebsiella quasipneumonaiae provides a window into carbapenemase gene transfer, plasmid rearrangements and nosocomial acquisition from the hospital environment.</title>
        <authorList>
            <person name="Mathers A.J."/>
            <person name="Vegesana K."/>
            <person name="Stoesser N."/>
            <person name="Crook D."/>
            <person name="Vaughan A."/>
            <person name="Barry K."/>
            <person name="Parikh H."/>
            <person name="Sebra R."/>
            <person name="Kotay S."/>
            <person name="Walker A.S."/>
            <person name="Sheppard A.E."/>
        </authorList>
    </citation>
    <scope>NUCLEOTIDE SEQUENCE [LARGE SCALE GENOMIC DNA]</scope>
    <source>
        <strain evidence="7 15">CAV1761</strain>
    </source>
</reference>
<dbReference type="Pfam" id="PF03466">
    <property type="entry name" value="LysR_substrate"/>
    <property type="match status" value="1"/>
</dbReference>
<dbReference type="InterPro" id="IPR005119">
    <property type="entry name" value="LysR_subst-bd"/>
</dbReference>
<evidence type="ECO:0000313" key="11">
    <source>
        <dbReference type="EMBL" id="PYA57998.1"/>
    </source>
</evidence>
<dbReference type="PRINTS" id="PR00039">
    <property type="entry name" value="HTHLYSR"/>
</dbReference>
<keyword evidence="4" id="KW-0238">DNA-binding</keyword>
<keyword evidence="5" id="KW-0804">Transcription</keyword>
<dbReference type="InterPro" id="IPR036390">
    <property type="entry name" value="WH_DNA-bd_sf"/>
</dbReference>
<evidence type="ECO:0000256" key="2">
    <source>
        <dbReference type="ARBA" id="ARBA00022491"/>
    </source>
</evidence>
<dbReference type="Proteomes" id="UP000247823">
    <property type="component" value="Unassembled WGS sequence"/>
</dbReference>
<evidence type="ECO:0000256" key="5">
    <source>
        <dbReference type="ARBA" id="ARBA00023163"/>
    </source>
</evidence>
<evidence type="ECO:0000313" key="16">
    <source>
        <dbReference type="Proteomes" id="UP000247823"/>
    </source>
</evidence>
<dbReference type="InterPro" id="IPR000847">
    <property type="entry name" value="LysR_HTH_N"/>
</dbReference>
<keyword evidence="3" id="KW-0805">Transcription regulation</keyword>
<gene>
    <name evidence="9" type="ORF">AN695_0203895</name>
    <name evidence="7" type="ORF">DKC05_21105</name>
    <name evidence="11" type="ORF">DMW51_23045</name>
    <name evidence="12" type="ORF">FHU12_0490</name>
    <name evidence="10" type="ORF">MC70_004045</name>
    <name evidence="8" type="ORF">SJ435_09340</name>
</gene>
<dbReference type="AlphaFoldDB" id="A0A0A5LNH5"/>
<evidence type="ECO:0000313" key="8">
    <source>
        <dbReference type="EMBL" id="MDX7082590.1"/>
    </source>
</evidence>
<evidence type="ECO:0000313" key="9">
    <source>
        <dbReference type="EMBL" id="OCO82135.1"/>
    </source>
</evidence>
<reference evidence="9" key="2">
    <citation type="journal article" date="2017" name="PLoS ONE">
        <title>Genomic and phenotypic characterisation of fluoroquinolone resistance mechanisms in Enterobacteriaceae in Durban, South Africa.</title>
        <authorList>
            <person name="Osei Sekyere J."/>
            <person name="Amoako D.G."/>
        </authorList>
    </citation>
    <scope>NUCLEOTIDE SEQUENCE</scope>
    <source>
        <strain evidence="9">945174350</strain>
    </source>
</reference>
<evidence type="ECO:0000313" key="15">
    <source>
        <dbReference type="Proteomes" id="UP000245399"/>
    </source>
</evidence>
<reference evidence="8 18" key="10">
    <citation type="submission" date="2023-11" db="EMBL/GenBank/DDBJ databases">
        <title>Detection of rare carbapenemases in Enterobacterales - comparison of two colorimetric and two CIM-based carbapenemase assays.</title>
        <authorList>
            <person name="Schaffarczyk L."/>
            <person name="Noster J."/>
            <person name="Stelzer Y."/>
            <person name="Sattler J."/>
            <person name="Gatermann S."/>
            <person name="Hamprecht A."/>
        </authorList>
    </citation>
    <scope>NUCLEOTIDE SEQUENCE [LARGE SCALE GENOMIC DNA]</scope>
    <source>
        <strain evidence="8 18">CIM-Carb-136</strain>
    </source>
</reference>
<dbReference type="EMBL" id="LJEX02000114">
    <property type="protein sequence ID" value="OCO82135.1"/>
    <property type="molecule type" value="Genomic_DNA"/>
</dbReference>
<evidence type="ECO:0000256" key="4">
    <source>
        <dbReference type="ARBA" id="ARBA00023125"/>
    </source>
</evidence>
<evidence type="ECO:0000256" key="1">
    <source>
        <dbReference type="ARBA" id="ARBA00009437"/>
    </source>
</evidence>
<dbReference type="GO" id="GO:0003700">
    <property type="term" value="F:DNA-binding transcription factor activity"/>
    <property type="evidence" value="ECO:0007669"/>
    <property type="project" value="InterPro"/>
</dbReference>
<feature type="domain" description="HTH lysR-type" evidence="6">
    <location>
        <begin position="2"/>
        <end position="59"/>
    </location>
</feature>
<evidence type="ECO:0000313" key="10">
    <source>
        <dbReference type="EMBL" id="PNO69211.1"/>
    </source>
</evidence>
<dbReference type="GeneID" id="98189742"/>
<evidence type="ECO:0000313" key="18">
    <source>
        <dbReference type="Proteomes" id="UP001275057"/>
    </source>
</evidence>
<dbReference type="InterPro" id="IPR050950">
    <property type="entry name" value="HTH-type_LysR_regulators"/>
</dbReference>
<organism evidence="9 14">
    <name type="scientific">Serratia marcescens</name>
    <dbReference type="NCBI Taxonomy" id="615"/>
    <lineage>
        <taxon>Bacteria</taxon>
        <taxon>Pseudomonadati</taxon>
        <taxon>Pseudomonadota</taxon>
        <taxon>Gammaproteobacteria</taxon>
        <taxon>Enterobacterales</taxon>
        <taxon>Yersiniaceae</taxon>
        <taxon>Serratia</taxon>
    </lineage>
</organism>
<protein>
    <submittedName>
        <fullName evidence="9">LysR family transcriptional regulator</fullName>
    </submittedName>
    <submittedName>
        <fullName evidence="8">LysR substrate-binding domain-containing protein</fullName>
    </submittedName>
</protein>
<dbReference type="PROSITE" id="PS50931">
    <property type="entry name" value="HTH_LYSR"/>
    <property type="match status" value="1"/>
</dbReference>
<reference evidence="10" key="3">
    <citation type="submission" date="2017-12" db="EMBL/GenBank/DDBJ databases">
        <title>FDA dAtabase for Regulatory Grade micrObial Sequences (FDA-ARGOS): Supporting development and validation of Infectious Disease Dx tests.</title>
        <authorList>
            <person name="Campos J."/>
            <person name="Goldberg B."/>
            <person name="Tallon L.J."/>
            <person name="Sadzewicz L."/>
            <person name="Sengamalay N."/>
            <person name="Ott S."/>
            <person name="Godinez A."/>
            <person name="Nagaraj S."/>
            <person name="Vavikolanu K."/>
            <person name="Vyas G."/>
            <person name="Nadendla S."/>
            <person name="Aluvathingal J."/>
            <person name="Geyer C."/>
            <person name="Nandy P."/>
            <person name="Hobson J."/>
            <person name="Sichtig H."/>
        </authorList>
    </citation>
    <scope>NUCLEOTIDE SEQUENCE</scope>
    <source>
        <strain evidence="10">FDAARGOS_79</strain>
    </source>
</reference>
<dbReference type="EMBL" id="CP029449">
    <property type="protein sequence ID" value="AWL69967.1"/>
    <property type="molecule type" value="Genomic_DNA"/>
</dbReference>
<evidence type="ECO:0000313" key="13">
    <source>
        <dbReference type="Proteomes" id="UP000030378"/>
    </source>
</evidence>
<sequence length="307" mass="33954">MMTLRQIRHFIAVAETGSISAGAQAVFVSQSSLTLAIQQLETEIGVRLFDRHAKGMTLTHQGHQFLRQSYLILATVDNAKRSLQIGTESLTGKLTVGVTSLVAGYFLVELLTRFKSAYPNVTVQVVEDERPYIEHLLVSGEIDIGVLILSNIEDRDALQTEVLMHSPYRLWLPPLHPLLEHESISLADVAKQPLIQLNADEMDVHARRIWSRAGLKPEIAMKTASTEAVRSLVAAGMGVSIQPDMAYRAWSLEGNMIEARKLDDLLEPLDIGLAWRRGSARPELVTPFLTIARENGSKHAAGLKHSI</sequence>
<proteinExistence type="inferred from homology"/>
<dbReference type="EMBL" id="VFMJ01000001">
    <property type="protein sequence ID" value="TQI83027.1"/>
    <property type="molecule type" value="Genomic_DNA"/>
</dbReference>
<dbReference type="FunFam" id="1.10.10.10:FF:000001">
    <property type="entry name" value="LysR family transcriptional regulator"/>
    <property type="match status" value="1"/>
</dbReference>
<name>A0A0A5LNH5_SERMA</name>
<reference evidence="14" key="1">
    <citation type="submission" date="2016-04" db="EMBL/GenBank/DDBJ databases">
        <authorList>
            <person name="Osei Sekyere J."/>
            <person name="Sivertsen A."/>
            <person name="Pedersen A.T."/>
            <person name="Sundsfjord A."/>
        </authorList>
    </citation>
    <scope>NUCLEOTIDE SEQUENCE [LARGE SCALE GENOMIC DNA]</scope>
    <source>
        <strain evidence="14">945174350</strain>
    </source>
</reference>
<comment type="similarity">
    <text evidence="1">Belongs to the LysR transcriptional regulatory family.</text>
</comment>
<dbReference type="Pfam" id="PF00126">
    <property type="entry name" value="HTH_1"/>
    <property type="match status" value="1"/>
</dbReference>
<dbReference type="EMBL" id="QJQB01000522">
    <property type="protein sequence ID" value="PYA57998.1"/>
    <property type="molecule type" value="Genomic_DNA"/>
</dbReference>
<evidence type="ECO:0000313" key="12">
    <source>
        <dbReference type="EMBL" id="TQI83027.1"/>
    </source>
</evidence>
<evidence type="ECO:0000313" key="7">
    <source>
        <dbReference type="EMBL" id="AWL69967.1"/>
    </source>
</evidence>
<evidence type="ECO:0000256" key="3">
    <source>
        <dbReference type="ARBA" id="ARBA00023015"/>
    </source>
</evidence>
<dbReference type="Gene3D" id="3.40.190.10">
    <property type="entry name" value="Periplasmic binding protein-like II"/>
    <property type="match status" value="2"/>
</dbReference>
<dbReference type="GO" id="GO:0003677">
    <property type="term" value="F:DNA binding"/>
    <property type="evidence" value="ECO:0007669"/>
    <property type="project" value="UniProtKB-KW"/>
</dbReference>
<dbReference type="InterPro" id="IPR036388">
    <property type="entry name" value="WH-like_DNA-bd_sf"/>
</dbReference>
<dbReference type="Gene3D" id="1.10.10.10">
    <property type="entry name" value="Winged helix-like DNA-binding domain superfamily/Winged helix DNA-binding domain"/>
    <property type="match status" value="1"/>
</dbReference>
<dbReference type="Proteomes" id="UP000030378">
    <property type="component" value="Unassembled WGS sequence"/>
</dbReference>
<dbReference type="SUPFAM" id="SSF46785">
    <property type="entry name" value="Winged helix' DNA-binding domain"/>
    <property type="match status" value="1"/>
</dbReference>
<reference evidence="13" key="4">
    <citation type="submission" date="2017-12" db="EMBL/GenBank/DDBJ databases">
        <title>FDA dAtabase for Regulatory Grade micrObial Sequences (FDA-ARGOS): Supporting development and validation of Infectious Disease Dx tests.</title>
        <authorList>
            <person name="Campos J."/>
            <person name="Goldberg B."/>
            <person name="Tallon L."/>
            <person name="Sadzewicz L."/>
            <person name="Sengamalay N."/>
            <person name="Ott S."/>
            <person name="Godinez A."/>
            <person name="Nagaraj S."/>
            <person name="Vavikolanu K."/>
            <person name="Vyas G."/>
            <person name="Nadendla S."/>
            <person name="Aluvathingal J."/>
            <person name="Geyer C."/>
            <person name="Nandy P."/>
            <person name="Hobson J."/>
            <person name="Sichtig H."/>
        </authorList>
    </citation>
    <scope>NUCLEOTIDE SEQUENCE [LARGE SCALE GENOMIC DNA]</scope>
    <source>
        <strain evidence="13">FDAARGOS_79</strain>
    </source>
</reference>
<accession>A0A0A5LNH5</accession>
<reference evidence="11" key="7">
    <citation type="submission" date="2018-06" db="EMBL/GenBank/DDBJ databases">
        <authorList>
            <person name="Martins R.C."/>
            <person name="Perdigao-Neto L.V."/>
            <person name="Costa S.F."/>
            <person name="Levin A.S.S."/>
        </authorList>
    </citation>
    <scope>NUCLEOTIDE SEQUENCE</scope>
    <source>
        <strain evidence="11">1283</strain>
    </source>
</reference>
<keyword evidence="16" id="KW-1185">Reference proteome</keyword>